<protein>
    <submittedName>
        <fullName evidence="1">Uncharacterized protein</fullName>
    </submittedName>
</protein>
<dbReference type="KEGG" id="rmar:GBA65_17535"/>
<organism evidence="1 2">
    <name type="scientific">Rubrobacter marinus</name>
    <dbReference type="NCBI Taxonomy" id="2653852"/>
    <lineage>
        <taxon>Bacteria</taxon>
        <taxon>Bacillati</taxon>
        <taxon>Actinomycetota</taxon>
        <taxon>Rubrobacteria</taxon>
        <taxon>Rubrobacterales</taxon>
        <taxon>Rubrobacteraceae</taxon>
        <taxon>Rubrobacter</taxon>
    </lineage>
</organism>
<dbReference type="AlphaFoldDB" id="A0A6G8Q0L3"/>
<proteinExistence type="predicted"/>
<evidence type="ECO:0000313" key="1">
    <source>
        <dbReference type="EMBL" id="QIN80029.1"/>
    </source>
</evidence>
<dbReference type="RefSeq" id="WP_166397704.1">
    <property type="nucleotide sequence ID" value="NZ_CP045121.1"/>
</dbReference>
<gene>
    <name evidence="1" type="ORF">GBA65_17535</name>
</gene>
<sequence>MVRGPDRAGSGSERPRSRQALVEIRERHRNALPESRARPIPDALLPGERRRIHEAPSLSVIDHRGGDLGWKLLVMSLETSW</sequence>
<dbReference type="Proteomes" id="UP000502706">
    <property type="component" value="Chromosome"/>
</dbReference>
<accession>A0A6G8Q0L3</accession>
<name>A0A6G8Q0L3_9ACTN</name>
<dbReference type="EMBL" id="CP045121">
    <property type="protein sequence ID" value="QIN80029.1"/>
    <property type="molecule type" value="Genomic_DNA"/>
</dbReference>
<reference evidence="1 2" key="1">
    <citation type="submission" date="2019-10" db="EMBL/GenBank/DDBJ databases">
        <title>Rubrobacter sp nov SCSIO 52915 isolated from a deep-sea sediment in the South China Sea.</title>
        <authorList>
            <person name="Chen R.W."/>
        </authorList>
    </citation>
    <scope>NUCLEOTIDE SEQUENCE [LARGE SCALE GENOMIC DNA]</scope>
    <source>
        <strain evidence="1 2">SCSIO 52915</strain>
    </source>
</reference>
<evidence type="ECO:0000313" key="2">
    <source>
        <dbReference type="Proteomes" id="UP000502706"/>
    </source>
</evidence>
<keyword evidence="2" id="KW-1185">Reference proteome</keyword>